<dbReference type="InterPro" id="IPR001206">
    <property type="entry name" value="Diacylglycerol_kinase_cat_dom"/>
</dbReference>
<dbReference type="InterPro" id="IPR016064">
    <property type="entry name" value="NAD/diacylglycerol_kinase_sf"/>
</dbReference>
<keyword evidence="4" id="KW-1185">Reference proteome</keyword>
<dbReference type="GO" id="GO:0016301">
    <property type="term" value="F:kinase activity"/>
    <property type="evidence" value="ECO:0007669"/>
    <property type="project" value="UniProtKB-KW"/>
</dbReference>
<keyword evidence="1" id="KW-0812">Transmembrane</keyword>
<comment type="caution">
    <text evidence="3">The sequence shown here is derived from an EMBL/GenBank/DDBJ whole genome shotgun (WGS) entry which is preliminary data.</text>
</comment>
<evidence type="ECO:0000313" key="3">
    <source>
        <dbReference type="EMBL" id="NYJ07387.1"/>
    </source>
</evidence>
<dbReference type="Proteomes" id="UP000541969">
    <property type="component" value="Unassembled WGS sequence"/>
</dbReference>
<feature type="transmembrane region" description="Helical" evidence="1">
    <location>
        <begin position="87"/>
        <end position="107"/>
    </location>
</feature>
<dbReference type="Gene3D" id="3.40.50.10330">
    <property type="entry name" value="Probable inorganic polyphosphate/atp-NAD kinase, domain 1"/>
    <property type="match status" value="1"/>
</dbReference>
<dbReference type="InterPro" id="IPR017438">
    <property type="entry name" value="ATP-NAD_kinase_N"/>
</dbReference>
<gene>
    <name evidence="3" type="ORF">GGQ55_003665</name>
</gene>
<feature type="transmembrane region" description="Helical" evidence="1">
    <location>
        <begin position="12"/>
        <end position="31"/>
    </location>
</feature>
<keyword evidence="1" id="KW-1133">Transmembrane helix</keyword>
<feature type="transmembrane region" description="Helical" evidence="1">
    <location>
        <begin position="63"/>
        <end position="81"/>
    </location>
</feature>
<evidence type="ECO:0000256" key="1">
    <source>
        <dbReference type="SAM" id="Phobius"/>
    </source>
</evidence>
<dbReference type="PROSITE" id="PS50146">
    <property type="entry name" value="DAGK"/>
    <property type="match status" value="1"/>
</dbReference>
<dbReference type="RefSeq" id="WP_179719201.1">
    <property type="nucleotide sequence ID" value="NZ_JACBZT010000001.1"/>
</dbReference>
<dbReference type="AlphaFoldDB" id="A0A853CIN2"/>
<protein>
    <submittedName>
        <fullName evidence="3">Diacylglycerol kinase family enzyme</fullName>
    </submittedName>
</protein>
<organism evidence="3 4">
    <name type="scientific">Petropleomorpha daqingensis</name>
    <dbReference type="NCBI Taxonomy" id="2026353"/>
    <lineage>
        <taxon>Bacteria</taxon>
        <taxon>Bacillati</taxon>
        <taxon>Actinomycetota</taxon>
        <taxon>Actinomycetes</taxon>
        <taxon>Geodermatophilales</taxon>
        <taxon>Geodermatophilaceae</taxon>
        <taxon>Petropleomorpha</taxon>
    </lineage>
</organism>
<keyword evidence="3" id="KW-0418">Kinase</keyword>
<dbReference type="Gene3D" id="2.60.200.40">
    <property type="match status" value="1"/>
</dbReference>
<dbReference type="Pfam" id="PF00781">
    <property type="entry name" value="DAGK_cat"/>
    <property type="match status" value="1"/>
</dbReference>
<dbReference type="SUPFAM" id="SSF111331">
    <property type="entry name" value="NAD kinase/diacylglycerol kinase-like"/>
    <property type="match status" value="1"/>
</dbReference>
<evidence type="ECO:0000259" key="2">
    <source>
        <dbReference type="PROSITE" id="PS50146"/>
    </source>
</evidence>
<evidence type="ECO:0000313" key="4">
    <source>
        <dbReference type="Proteomes" id="UP000541969"/>
    </source>
</evidence>
<feature type="domain" description="DAGKc" evidence="2">
    <location>
        <begin position="117"/>
        <end position="244"/>
    </location>
</feature>
<sequence length="442" mass="45855">MHRRTTGRRAAAAIALAAAVWTLGVALVAAFDDFPRGLVFLGGGLLAVGATWETVLRRGWARSGAILLALAALAGMFWALADDGFLRLLLLFALGVLVWHVGARIAFDTHVALPHAVPPQRPVLFVNPRSGDGKAARVGLVEQAKARDIATVELHPGDDLEELVRDAVAGGADGLAMAGGDGSQAIVAAVAAEHGLPYACIPSGTRNHFALDLGVDREDVVGALDAFVDGGERVVDLGEVNGRVFVNNVSLGIYAEAVQQAGYRQRKIRTLLATVPMVVSPSSDCPPLRWTTPGGRVKKGAAVVLVSNGQYRLGGAAGAGSRPSLTDGLLGVTVLDPRSSASEGPGGPLPWRQFTEPEFTVDSDGPVPAGIDGEAVVLEPPVHFRSRPAALRVRIYRHHHGASPSAIEPVGAVAALRSLAVIAAGRDPRAAAARPRPTVPTG</sequence>
<dbReference type="EMBL" id="JACBZT010000001">
    <property type="protein sequence ID" value="NYJ07387.1"/>
    <property type="molecule type" value="Genomic_DNA"/>
</dbReference>
<name>A0A853CIN2_9ACTN</name>
<proteinExistence type="predicted"/>
<accession>A0A853CIN2</accession>
<keyword evidence="3" id="KW-0808">Transferase</keyword>
<keyword evidence="1" id="KW-0472">Membrane</keyword>
<reference evidence="3 4" key="1">
    <citation type="submission" date="2020-07" db="EMBL/GenBank/DDBJ databases">
        <title>Sequencing the genomes of 1000 actinobacteria strains.</title>
        <authorList>
            <person name="Klenk H.-P."/>
        </authorList>
    </citation>
    <scope>NUCLEOTIDE SEQUENCE [LARGE SCALE GENOMIC DNA]</scope>
    <source>
        <strain evidence="3 4">DSM 104001</strain>
    </source>
</reference>